<protein>
    <recommendedName>
        <fullName evidence="3">histidine kinase</fullName>
        <ecNumber evidence="3">2.7.13.3</ecNumber>
    </recommendedName>
</protein>
<dbReference type="InterPro" id="IPR003661">
    <property type="entry name" value="HisK_dim/P_dom"/>
</dbReference>
<sequence>MSTRNRVFLGILMIYVLGVAFLLYRIIDDLDLRYRESAEESLVETSHLLASLIEREVRDGALRVETLGPAFQALYARPVDARIYALHKTRVELRVYVTDARGRVVFDSLGRDTGADYSHWRDVRLALAGQYGARSTRDIEDDPRTSVMYVAAPIYAQGAIIGAVTVGKPVQSFGQFVVAARRNILAIGVGSVVAVVVLAVIVSVWLVRPFAFFGEYVRYVRAQRSLNPLRLWRRALRLIAGAYQEMRDTLAGRHYASEYVQALTHEIKSPLSAIRGAAELLQEPMPRPERERFIANISRESRRIQELVDRLLALSALETRHRLERVETVDLRGLVAQALQAAEPAASRRRVALACAAGGTVKVEGDAFLLTCALSNLLENAIDFSPEGGTVEVGLHLASHRTVEVSVRDRGPGVPEYALDKVFEKFYSLARPHSGKKGTGLGLAFVAEVAELHRGRVSLTNAPGGGAIARLELPRD</sequence>
<dbReference type="PRINTS" id="PR00344">
    <property type="entry name" value="BCTRLSENSOR"/>
</dbReference>
<reference evidence="13 14" key="1">
    <citation type="submission" date="2015-08" db="EMBL/GenBank/DDBJ databases">
        <title>Complete genome sequence of Sulfurifustis variabilis.</title>
        <authorList>
            <person name="Miura A."/>
            <person name="Kojima H."/>
            <person name="Fukui M."/>
        </authorList>
    </citation>
    <scope>NUCLEOTIDE SEQUENCE [LARGE SCALE GENOMIC DNA]</scope>
    <source>
        <strain evidence="14">skN76</strain>
    </source>
</reference>
<feature type="domain" description="Histidine kinase" evidence="12">
    <location>
        <begin position="262"/>
        <end position="476"/>
    </location>
</feature>
<dbReference type="Proteomes" id="UP000218899">
    <property type="component" value="Chromosome"/>
</dbReference>
<dbReference type="SUPFAM" id="SSF47384">
    <property type="entry name" value="Homodimeric domain of signal transducing histidine kinase"/>
    <property type="match status" value="1"/>
</dbReference>
<comment type="subcellular location">
    <subcellularLocation>
        <location evidence="2">Cell membrane</location>
        <topology evidence="2">Multi-pass membrane protein</topology>
    </subcellularLocation>
</comment>
<dbReference type="RefSeq" id="WP_096462560.1">
    <property type="nucleotide sequence ID" value="NZ_AP014936.1"/>
</dbReference>
<evidence type="ECO:0000256" key="3">
    <source>
        <dbReference type="ARBA" id="ARBA00012438"/>
    </source>
</evidence>
<organism evidence="13 14">
    <name type="scientific">Sulfurifustis variabilis</name>
    <dbReference type="NCBI Taxonomy" id="1675686"/>
    <lineage>
        <taxon>Bacteria</taxon>
        <taxon>Pseudomonadati</taxon>
        <taxon>Pseudomonadota</taxon>
        <taxon>Gammaproteobacteria</taxon>
        <taxon>Acidiferrobacterales</taxon>
        <taxon>Acidiferrobacteraceae</taxon>
        <taxon>Sulfurifustis</taxon>
    </lineage>
</organism>
<dbReference type="Pfam" id="PF00512">
    <property type="entry name" value="HisKA"/>
    <property type="match status" value="1"/>
</dbReference>
<dbReference type="OrthoDB" id="9806130at2"/>
<evidence type="ECO:0000256" key="2">
    <source>
        <dbReference type="ARBA" id="ARBA00004651"/>
    </source>
</evidence>
<gene>
    <name evidence="13" type="ORF">SVA_3710</name>
</gene>
<keyword evidence="8 13" id="KW-0418">Kinase</keyword>
<keyword evidence="5" id="KW-0597">Phosphoprotein</keyword>
<dbReference type="InterPro" id="IPR003594">
    <property type="entry name" value="HATPase_dom"/>
</dbReference>
<dbReference type="GO" id="GO:0005886">
    <property type="term" value="C:plasma membrane"/>
    <property type="evidence" value="ECO:0007669"/>
    <property type="project" value="UniProtKB-SubCell"/>
</dbReference>
<evidence type="ECO:0000256" key="7">
    <source>
        <dbReference type="ARBA" id="ARBA00022692"/>
    </source>
</evidence>
<keyword evidence="14" id="KW-1185">Reference proteome</keyword>
<dbReference type="EC" id="2.7.13.3" evidence="3"/>
<dbReference type="EMBL" id="AP014936">
    <property type="protein sequence ID" value="BAU50244.1"/>
    <property type="molecule type" value="Genomic_DNA"/>
</dbReference>
<keyword evidence="6" id="KW-0808">Transferase</keyword>
<dbReference type="InterPro" id="IPR029151">
    <property type="entry name" value="Sensor-like_sf"/>
</dbReference>
<comment type="catalytic activity">
    <reaction evidence="1">
        <text>ATP + protein L-histidine = ADP + protein N-phospho-L-histidine.</text>
        <dbReference type="EC" id="2.7.13.3"/>
    </reaction>
</comment>
<dbReference type="SUPFAM" id="SSF103190">
    <property type="entry name" value="Sensory domain-like"/>
    <property type="match status" value="1"/>
</dbReference>
<evidence type="ECO:0000256" key="6">
    <source>
        <dbReference type="ARBA" id="ARBA00022679"/>
    </source>
</evidence>
<evidence type="ECO:0000256" key="8">
    <source>
        <dbReference type="ARBA" id="ARBA00022777"/>
    </source>
</evidence>
<proteinExistence type="predicted"/>
<dbReference type="InterPro" id="IPR004358">
    <property type="entry name" value="Sig_transdc_His_kin-like_C"/>
</dbReference>
<dbReference type="SMART" id="SM00388">
    <property type="entry name" value="HisKA"/>
    <property type="match status" value="1"/>
</dbReference>
<accession>A0A1B4VBX8</accession>
<dbReference type="PROSITE" id="PS50109">
    <property type="entry name" value="HIS_KIN"/>
    <property type="match status" value="1"/>
</dbReference>
<dbReference type="InterPro" id="IPR050428">
    <property type="entry name" value="TCS_sensor_his_kinase"/>
</dbReference>
<evidence type="ECO:0000256" key="5">
    <source>
        <dbReference type="ARBA" id="ARBA00022553"/>
    </source>
</evidence>
<keyword evidence="7 11" id="KW-0812">Transmembrane</keyword>
<dbReference type="CDD" id="cd00082">
    <property type="entry name" value="HisKA"/>
    <property type="match status" value="1"/>
</dbReference>
<dbReference type="AlphaFoldDB" id="A0A1B4VBX8"/>
<evidence type="ECO:0000313" key="14">
    <source>
        <dbReference type="Proteomes" id="UP000218899"/>
    </source>
</evidence>
<evidence type="ECO:0000256" key="10">
    <source>
        <dbReference type="ARBA" id="ARBA00023136"/>
    </source>
</evidence>
<dbReference type="KEGG" id="sva:SVA_3710"/>
<dbReference type="GO" id="GO:0000155">
    <property type="term" value="F:phosphorelay sensor kinase activity"/>
    <property type="evidence" value="ECO:0007669"/>
    <property type="project" value="InterPro"/>
</dbReference>
<dbReference type="Gene3D" id="3.30.565.10">
    <property type="entry name" value="Histidine kinase-like ATPase, C-terminal domain"/>
    <property type="match status" value="1"/>
</dbReference>
<keyword evidence="4" id="KW-1003">Cell membrane</keyword>
<evidence type="ECO:0000256" key="1">
    <source>
        <dbReference type="ARBA" id="ARBA00000085"/>
    </source>
</evidence>
<dbReference type="SUPFAM" id="SSF55874">
    <property type="entry name" value="ATPase domain of HSP90 chaperone/DNA topoisomerase II/histidine kinase"/>
    <property type="match status" value="1"/>
</dbReference>
<keyword evidence="9 11" id="KW-1133">Transmembrane helix</keyword>
<dbReference type="InterPro" id="IPR005467">
    <property type="entry name" value="His_kinase_dom"/>
</dbReference>
<feature type="transmembrane region" description="Helical" evidence="11">
    <location>
        <begin position="184"/>
        <end position="207"/>
    </location>
</feature>
<dbReference type="InterPro" id="IPR036890">
    <property type="entry name" value="HATPase_C_sf"/>
</dbReference>
<evidence type="ECO:0000313" key="13">
    <source>
        <dbReference type="EMBL" id="BAU50244.1"/>
    </source>
</evidence>
<feature type="transmembrane region" description="Helical" evidence="11">
    <location>
        <begin position="6"/>
        <end position="27"/>
    </location>
</feature>
<evidence type="ECO:0000256" key="9">
    <source>
        <dbReference type="ARBA" id="ARBA00022989"/>
    </source>
</evidence>
<evidence type="ECO:0000256" key="11">
    <source>
        <dbReference type="SAM" id="Phobius"/>
    </source>
</evidence>
<dbReference type="SMART" id="SM00387">
    <property type="entry name" value="HATPase_c"/>
    <property type="match status" value="1"/>
</dbReference>
<dbReference type="Gene3D" id="1.10.287.130">
    <property type="match status" value="1"/>
</dbReference>
<dbReference type="PANTHER" id="PTHR45436:SF10">
    <property type="entry name" value="HISTIDINE KINASE"/>
    <property type="match status" value="1"/>
</dbReference>
<dbReference type="Gene3D" id="3.30.450.20">
    <property type="entry name" value="PAS domain"/>
    <property type="match status" value="1"/>
</dbReference>
<name>A0A1B4VBX8_9GAMM</name>
<dbReference type="Pfam" id="PF02518">
    <property type="entry name" value="HATPase_c"/>
    <property type="match status" value="1"/>
</dbReference>
<keyword evidence="10 11" id="KW-0472">Membrane</keyword>
<dbReference type="InterPro" id="IPR036097">
    <property type="entry name" value="HisK_dim/P_sf"/>
</dbReference>
<dbReference type="PANTHER" id="PTHR45436">
    <property type="entry name" value="SENSOR HISTIDINE KINASE YKOH"/>
    <property type="match status" value="1"/>
</dbReference>
<evidence type="ECO:0000256" key="4">
    <source>
        <dbReference type="ARBA" id="ARBA00022475"/>
    </source>
</evidence>
<dbReference type="NCBIfam" id="NF008312">
    <property type="entry name" value="PRK11100.1"/>
    <property type="match status" value="1"/>
</dbReference>
<evidence type="ECO:0000259" key="12">
    <source>
        <dbReference type="PROSITE" id="PS50109"/>
    </source>
</evidence>